<dbReference type="GeneID" id="42309175"/>
<dbReference type="RefSeq" id="WP_043063229.1">
    <property type="nucleotide sequence ID" value="NZ_BJOA01000092.1"/>
</dbReference>
<reference evidence="2 4" key="2">
    <citation type="submission" date="2016-10" db="EMBL/GenBank/DDBJ databases">
        <authorList>
            <person name="de Groot N.N."/>
        </authorList>
    </citation>
    <scope>NUCLEOTIDE SEQUENCE [LARGE SCALE GENOMIC DNA]</scope>
    <source>
        <strain evidence="2 4">DSM 2895</strain>
    </source>
</reference>
<evidence type="ECO:0000313" key="2">
    <source>
        <dbReference type="EMBL" id="SDJ77048.1"/>
    </source>
</evidence>
<evidence type="ECO:0000313" key="4">
    <source>
        <dbReference type="Proteomes" id="UP000182836"/>
    </source>
</evidence>
<name>A0A0D1VL43_ANEMI</name>
<accession>A0A0D1VL43</accession>
<dbReference type="STRING" id="47500.AF333_29015"/>
<dbReference type="InterPro" id="IPR038628">
    <property type="entry name" value="XkdM-like_sf"/>
</dbReference>
<evidence type="ECO:0000313" key="3">
    <source>
        <dbReference type="Proteomes" id="UP000037269"/>
    </source>
</evidence>
<dbReference type="AlphaFoldDB" id="A0A0D1VL43"/>
<evidence type="ECO:0000313" key="1">
    <source>
        <dbReference type="EMBL" id="KON90522.1"/>
    </source>
</evidence>
<dbReference type="SUPFAM" id="SSF69279">
    <property type="entry name" value="Phage tail proteins"/>
    <property type="match status" value="1"/>
</dbReference>
<dbReference type="Gene3D" id="2.30.110.40">
    <property type="entry name" value="Phage tail tube protein"/>
    <property type="match status" value="1"/>
</dbReference>
<dbReference type="EMBL" id="LGUG01000012">
    <property type="protein sequence ID" value="KON90522.1"/>
    <property type="molecule type" value="Genomic_DNA"/>
</dbReference>
<dbReference type="Proteomes" id="UP000037269">
    <property type="component" value="Unassembled WGS sequence"/>
</dbReference>
<organism evidence="1 3">
    <name type="scientific">Aneurinibacillus migulanus</name>
    <name type="common">Bacillus migulanus</name>
    <dbReference type="NCBI Taxonomy" id="47500"/>
    <lineage>
        <taxon>Bacteria</taxon>
        <taxon>Bacillati</taxon>
        <taxon>Bacillota</taxon>
        <taxon>Bacilli</taxon>
        <taxon>Bacillales</taxon>
        <taxon>Paenibacillaceae</taxon>
        <taxon>Aneurinibacillus group</taxon>
        <taxon>Aneurinibacillus</taxon>
    </lineage>
</organism>
<protein>
    <submittedName>
        <fullName evidence="2">Phage tail tube protein</fullName>
    </submittedName>
</protein>
<dbReference type="InterPro" id="IPR018989">
    <property type="entry name" value="DUF2001"/>
</dbReference>
<reference evidence="1 3" key="1">
    <citation type="submission" date="2015-07" db="EMBL/GenBank/DDBJ databases">
        <title>Fjat-14205 dsm 2895.</title>
        <authorList>
            <person name="Liu B."/>
            <person name="Wang J."/>
            <person name="Zhu Y."/>
            <person name="Liu G."/>
            <person name="Chen Q."/>
            <person name="Chen Z."/>
            <person name="Lan J."/>
            <person name="Che J."/>
            <person name="Ge C."/>
            <person name="Shi H."/>
            <person name="Pan Z."/>
            <person name="Liu X."/>
        </authorList>
    </citation>
    <scope>NUCLEOTIDE SEQUENCE [LARGE SCALE GENOMIC DNA]</scope>
    <source>
        <strain evidence="1 3">DSM 2895</strain>
    </source>
</reference>
<gene>
    <name evidence="1" type="ORF">AF333_29015</name>
    <name evidence="2" type="ORF">SAMN04487909_12826</name>
</gene>
<dbReference type="PATRIC" id="fig|47500.8.peg.5169"/>
<proteinExistence type="predicted"/>
<sequence>MPRYSERNTISAREGRLYLDGEELVNSIKFSISIKKKKVEAPILGKRIIGERTIGLEQPKGSITEYKATPRWLDMMTKYKDTGEEVYFTLMGVLDDVSAKRGTERIVVKECSIDELELMMFDSEGDIVKNEIPFSYSDYDVQEKLRYDFD</sequence>
<dbReference type="OrthoDB" id="1697482at2"/>
<keyword evidence="3" id="KW-1185">Reference proteome</keyword>
<dbReference type="EMBL" id="FNED01000028">
    <property type="protein sequence ID" value="SDJ77048.1"/>
    <property type="molecule type" value="Genomic_DNA"/>
</dbReference>
<dbReference type="Pfam" id="PF09393">
    <property type="entry name" value="DUF2001"/>
    <property type="match status" value="1"/>
</dbReference>
<dbReference type="Proteomes" id="UP000182836">
    <property type="component" value="Unassembled WGS sequence"/>
</dbReference>